<gene>
    <name evidence="6" type="ORF">HJC23_001077</name>
</gene>
<evidence type="ECO:0000313" key="7">
    <source>
        <dbReference type="Proteomes" id="UP001516023"/>
    </source>
</evidence>
<evidence type="ECO:0000256" key="2">
    <source>
        <dbReference type="ARBA" id="ARBA00022771"/>
    </source>
</evidence>
<feature type="compositionally biased region" description="Pro residues" evidence="4">
    <location>
        <begin position="175"/>
        <end position="187"/>
    </location>
</feature>
<dbReference type="InterPro" id="IPR002857">
    <property type="entry name" value="Znf_CXXC"/>
</dbReference>
<dbReference type="AlphaFoldDB" id="A0ABD3QKY7"/>
<comment type="caution">
    <text evidence="6">The sequence shown here is derived from an EMBL/GenBank/DDBJ whole genome shotgun (WGS) entry which is preliminary data.</text>
</comment>
<reference evidence="6 7" key="1">
    <citation type="journal article" date="2020" name="G3 (Bethesda)">
        <title>Improved Reference Genome for Cyclotella cryptica CCMP332, a Model for Cell Wall Morphogenesis, Salinity Adaptation, and Lipid Production in Diatoms (Bacillariophyta).</title>
        <authorList>
            <person name="Roberts W.R."/>
            <person name="Downey K.M."/>
            <person name="Ruck E.C."/>
            <person name="Traller J.C."/>
            <person name="Alverson A.J."/>
        </authorList>
    </citation>
    <scope>NUCLEOTIDE SEQUENCE [LARGE SCALE GENOMIC DNA]</scope>
    <source>
        <strain evidence="6 7">CCMP332</strain>
    </source>
</reference>
<proteinExistence type="predicted"/>
<dbReference type="PROSITE" id="PS51058">
    <property type="entry name" value="ZF_CXXC"/>
    <property type="match status" value="1"/>
</dbReference>
<dbReference type="CDD" id="cd00167">
    <property type="entry name" value="SANT"/>
    <property type="match status" value="1"/>
</dbReference>
<feature type="non-terminal residue" evidence="6">
    <location>
        <position position="936"/>
    </location>
</feature>
<feature type="compositionally biased region" description="Acidic residues" evidence="4">
    <location>
        <begin position="381"/>
        <end position="393"/>
    </location>
</feature>
<dbReference type="Gene3D" id="2.30.30.140">
    <property type="match status" value="2"/>
</dbReference>
<feature type="compositionally biased region" description="Polar residues" evidence="4">
    <location>
        <begin position="443"/>
        <end position="462"/>
    </location>
</feature>
<dbReference type="InterPro" id="IPR001005">
    <property type="entry name" value="SANT/Myb"/>
</dbReference>
<feature type="region of interest" description="Disordered" evidence="4">
    <location>
        <begin position="76"/>
        <end position="142"/>
    </location>
</feature>
<dbReference type="EMBL" id="JABMIG020000034">
    <property type="protein sequence ID" value="KAL3800156.1"/>
    <property type="molecule type" value="Genomic_DNA"/>
</dbReference>
<evidence type="ECO:0000256" key="4">
    <source>
        <dbReference type="SAM" id="MobiDB-lite"/>
    </source>
</evidence>
<evidence type="ECO:0000256" key="1">
    <source>
        <dbReference type="ARBA" id="ARBA00022723"/>
    </source>
</evidence>
<dbReference type="Pfam" id="PF02008">
    <property type="entry name" value="zf-CXXC"/>
    <property type="match status" value="1"/>
</dbReference>
<feature type="region of interest" description="Disordered" evidence="4">
    <location>
        <begin position="443"/>
        <end position="465"/>
    </location>
</feature>
<evidence type="ECO:0000256" key="3">
    <source>
        <dbReference type="ARBA" id="ARBA00022833"/>
    </source>
</evidence>
<dbReference type="GO" id="GO:0008270">
    <property type="term" value="F:zinc ion binding"/>
    <property type="evidence" value="ECO:0007669"/>
    <property type="project" value="UniProtKB-KW"/>
</dbReference>
<evidence type="ECO:0000259" key="5">
    <source>
        <dbReference type="PROSITE" id="PS51058"/>
    </source>
</evidence>
<keyword evidence="3" id="KW-0862">Zinc</keyword>
<feature type="region of interest" description="Disordered" evidence="4">
    <location>
        <begin position="1"/>
        <end position="40"/>
    </location>
</feature>
<feature type="region of interest" description="Disordered" evidence="4">
    <location>
        <begin position="374"/>
        <end position="424"/>
    </location>
</feature>
<name>A0ABD3QKY7_9STRA</name>
<keyword evidence="7" id="KW-1185">Reference proteome</keyword>
<feature type="compositionally biased region" description="Low complexity" evidence="4">
    <location>
        <begin position="121"/>
        <end position="131"/>
    </location>
</feature>
<dbReference type="Proteomes" id="UP001516023">
    <property type="component" value="Unassembled WGS sequence"/>
</dbReference>
<keyword evidence="2" id="KW-0863">Zinc-finger</keyword>
<accession>A0ABD3QKY7</accession>
<feature type="compositionally biased region" description="Basic and acidic residues" evidence="4">
    <location>
        <begin position="77"/>
        <end position="89"/>
    </location>
</feature>
<feature type="domain" description="CXXC-type" evidence="5">
    <location>
        <begin position="27"/>
        <end position="77"/>
    </location>
</feature>
<evidence type="ECO:0000313" key="6">
    <source>
        <dbReference type="EMBL" id="KAL3800156.1"/>
    </source>
</evidence>
<protein>
    <recommendedName>
        <fullName evidence="5">CXXC-type domain-containing protein</fullName>
    </recommendedName>
</protein>
<keyword evidence="1" id="KW-0479">Metal-binding</keyword>
<organism evidence="6 7">
    <name type="scientific">Cyclotella cryptica</name>
    <dbReference type="NCBI Taxonomy" id="29204"/>
    <lineage>
        <taxon>Eukaryota</taxon>
        <taxon>Sar</taxon>
        <taxon>Stramenopiles</taxon>
        <taxon>Ochrophyta</taxon>
        <taxon>Bacillariophyta</taxon>
        <taxon>Coscinodiscophyceae</taxon>
        <taxon>Thalassiosirophycidae</taxon>
        <taxon>Stephanodiscales</taxon>
        <taxon>Stephanodiscaceae</taxon>
        <taxon>Cyclotella</taxon>
    </lineage>
</organism>
<sequence length="936" mass="105263">MSESKKLRPRPSLVPSAAAPSPSGIHDSKKKPRSQGGCGKCEACNAQDCRQCVYCLDMRKYGGPNRLRKRCLHRRCTGKDNGGEKEKNMSKRSKREIKQPKKLTPNHSSSRTYDTDDGESRPSPGSDGGPPTKRRKLEYPIPLAKKTSSEPVIYKYNSGKRLAPAPVNVASRPRIPSPPKLDEPPSPEVQAAEAASRPQETTVPSGKIVKKKFVPKSLPFLVNTDIAGVIVRYEIRARNLAVQGVKGLKSADLIENTGKEWKLEEVINFFRGVYLFGWGNWKMVRKMIKTKSIVQTIIFANAKQQRYPQLKSFFSTRNLRRLHNEYPGEKVKRMSSAISIPSSATVIDPSSTGWKMTRDEGLNNLTRAVLEMLGDERSHDDEEERSDADDAEENNISFSSKDLESDWLEDSTPPFLLRPQDPTRGTFNSGKVSICLGGHVIETDTSGAPAQTKSTTMMNSSPTPEPEIFDPNYRPSAPTANSQQIYIPGNRVYARWLNKDDPGSYGTWYPGFVQSSRVSPDQRDFDEGLCDFPSLLYHVRFDDGVLSKDIKAEDIMMQHQYEKWLKDLEDYYSLPLVDGSATTRLSKGQRVYAKWLDPTDPDMHARWIRGVIISSNDSQTPNDDGTKVITYHVKFANGDEDEELKSEFVLEDSVYKALLQQKIEQGKRQNVSGFDLIQAASKLASPVRSPRRFLNGSDHGDVILEPNDIEEDNKSFATIESELLCHEVLEPPSPIPTVESDDSSVPEVHYGLYMKCKPTVISPSFEPPRRDLEKAFQSSGVIVKQQSKKDDEAMEDAGSSEPPKINSKMSTALGNLHQEHRLENNKKADALAALVELSKNIDNEKTDEAIHDSANVLVSLNPSTSQMHSRSDTELWCERWAFDIFQESFKKSEMAVRDTIESRDCSEETFRQTLIAWQLTQMRITKDYINEKESAH</sequence>
<feature type="region of interest" description="Disordered" evidence="4">
    <location>
        <begin position="165"/>
        <end position="204"/>
    </location>
</feature>
<feature type="region of interest" description="Disordered" evidence="4">
    <location>
        <begin position="779"/>
        <end position="807"/>
    </location>
</feature>